<comment type="caution">
    <text evidence="1">The sequence shown here is derived from an EMBL/GenBank/DDBJ whole genome shotgun (WGS) entry which is preliminary data.</text>
</comment>
<sequence>MRFDSEEHGIRSVDTRWLRICPFGQAGVTREIFAELAERYLEEDDVPATPKIARFVEALVQRWGDLEDAEDAPWATGRTGDASGPMLQINIRDDEDRVGKVSAHVAELAQEHGLVCYDFQEDRVRPW</sequence>
<accession>A0ABV0L698</accession>
<reference evidence="1 2" key="1">
    <citation type="submission" date="2024-05" db="EMBL/GenBank/DDBJ databases">
        <authorList>
            <person name="Zhao H."/>
            <person name="Xu Y."/>
            <person name="Lin S."/>
            <person name="Spain J.C."/>
            <person name="Zhou N.-Y."/>
        </authorList>
    </citation>
    <scope>NUCLEOTIDE SEQUENCE [LARGE SCALE GENOMIC DNA]</scope>
    <source>
        <strain evidence="1 2">NEAU-NG30</strain>
    </source>
</reference>
<gene>
    <name evidence="1" type="ORF">ABJI51_01965</name>
</gene>
<dbReference type="RefSeq" id="WP_348947136.1">
    <property type="nucleotide sequence ID" value="NZ_JBDZYD010000001.1"/>
</dbReference>
<organism evidence="1 2">
    <name type="scientific">Amycolatopsis melonis</name>
    <dbReference type="NCBI Taxonomy" id="3156488"/>
    <lineage>
        <taxon>Bacteria</taxon>
        <taxon>Bacillati</taxon>
        <taxon>Actinomycetota</taxon>
        <taxon>Actinomycetes</taxon>
        <taxon>Pseudonocardiales</taxon>
        <taxon>Pseudonocardiaceae</taxon>
        <taxon>Amycolatopsis</taxon>
    </lineage>
</organism>
<evidence type="ECO:0000313" key="1">
    <source>
        <dbReference type="EMBL" id="MEQ0557819.1"/>
    </source>
</evidence>
<name>A0ABV0L698_9PSEU</name>
<protein>
    <submittedName>
        <fullName evidence="1">Uncharacterized protein</fullName>
    </submittedName>
</protein>
<dbReference type="EMBL" id="JBDZYD010000001">
    <property type="protein sequence ID" value="MEQ0557819.1"/>
    <property type="molecule type" value="Genomic_DNA"/>
</dbReference>
<dbReference type="Proteomes" id="UP001440984">
    <property type="component" value="Unassembled WGS sequence"/>
</dbReference>
<keyword evidence="2" id="KW-1185">Reference proteome</keyword>
<evidence type="ECO:0000313" key="2">
    <source>
        <dbReference type="Proteomes" id="UP001440984"/>
    </source>
</evidence>
<proteinExistence type="predicted"/>